<proteinExistence type="predicted"/>
<organism evidence="2">
    <name type="scientific">Drosophila rhopaloa</name>
    <name type="common">Fruit fly</name>
    <dbReference type="NCBI Taxonomy" id="1041015"/>
    <lineage>
        <taxon>Eukaryota</taxon>
        <taxon>Metazoa</taxon>
        <taxon>Ecdysozoa</taxon>
        <taxon>Arthropoda</taxon>
        <taxon>Hexapoda</taxon>
        <taxon>Insecta</taxon>
        <taxon>Pterygota</taxon>
        <taxon>Neoptera</taxon>
        <taxon>Endopterygota</taxon>
        <taxon>Diptera</taxon>
        <taxon>Brachycera</taxon>
        <taxon>Muscomorpha</taxon>
        <taxon>Ephydroidea</taxon>
        <taxon>Drosophilidae</taxon>
        <taxon>Drosophila</taxon>
        <taxon>Sophophora</taxon>
    </lineage>
</organism>
<dbReference type="GO" id="GO:0005737">
    <property type="term" value="C:cytoplasm"/>
    <property type="evidence" value="ECO:0007669"/>
    <property type="project" value="TreeGrafter"/>
</dbReference>
<dbReference type="PANTHER" id="PTHR16275">
    <property type="entry name" value="COILED-COIL DOMAIN-CONTAINING PROTEIN 40"/>
    <property type="match status" value="1"/>
</dbReference>
<sequence>LSIIKQKSLKIDQELEISQKKTKDLQIIIQNFTSKLELLNDKIYKRRIHHDFQETEFEHERAELTQKLKVAELGILKLEGTINELQNEIELYRDFVLDNHRETLSWETKNKLLDETIQWSKLQRSEYGEIGVMKTEIHRMNIRFVQLKRAQERLVLDLEHCVMHREQIFVNASVKEHVQAKIKIFKNTSQVQVRLDEVHNRAKLIRNEIKFLSEKRLVDDVNKIERMIYMLRRIQTDLKDTIKDDANIQDRIEEGILAKHANLEQIIRKQMRSKAYQRLNILNSQLKTVRSEIAVQQIIQKQNELNYTLMEITQTLLIDFPDKKTLFKKIFHVLKD</sequence>
<dbReference type="GO" id="GO:0035082">
    <property type="term" value="P:axoneme assembly"/>
    <property type="evidence" value="ECO:0007669"/>
    <property type="project" value="InterPro"/>
</dbReference>
<feature type="non-terminal residue" evidence="2">
    <location>
        <position position="1"/>
    </location>
</feature>
<reference evidence="2" key="1">
    <citation type="submission" date="2025-08" db="UniProtKB">
        <authorList>
            <consortium name="RefSeq"/>
        </authorList>
    </citation>
    <scope>IDENTIFICATION</scope>
</reference>
<evidence type="ECO:0000256" key="1">
    <source>
        <dbReference type="SAM" id="Coils"/>
    </source>
</evidence>
<protein>
    <submittedName>
        <fullName evidence="2">Uncharacterized protein LOC108039192</fullName>
    </submittedName>
</protein>
<keyword evidence="1" id="KW-0175">Coiled coil</keyword>
<feature type="coiled-coil region" evidence="1">
    <location>
        <begin position="68"/>
        <end position="95"/>
    </location>
</feature>
<gene>
    <name evidence="2" type="primary">LOC108039192</name>
</gene>
<dbReference type="InterPro" id="IPR037386">
    <property type="entry name" value="CCDC40"/>
</dbReference>
<evidence type="ECO:0000313" key="2">
    <source>
        <dbReference type="RefSeq" id="XP_016971605.1"/>
    </source>
</evidence>
<dbReference type="RefSeq" id="XP_016971605.1">
    <property type="nucleotide sequence ID" value="XM_017116116.1"/>
</dbReference>
<dbReference type="AlphaFoldDB" id="A0A6P4E0X0"/>
<dbReference type="PANTHER" id="PTHR16275:SF8">
    <property type="entry name" value="COILED-COIL DOMAIN-CONTAINING PROTEIN 40"/>
    <property type="match status" value="1"/>
</dbReference>
<accession>A0A6P4E0X0</accession>
<name>A0A6P4E0X0_DRORH</name>